<sequence>MAKVTILGAGITGMAIASQLPKNYDVTIVARNIPGDPESTEWASPWAGAVFMGMDNSNEREQKMQLDAFWVWWKLALSHPESSVRQVEMQDLIDSSNLEKVWYRNKLPDFRVMSKDELPADASFGMSYKSIILIPPVFLCWLKNRLEASGVKFQRRTVNSLAELQGMGHDILINATGIGPRYLTDVVDDKVQEVRGQTVLVKSKFNKIWIRRGKDYTYALGRPDGTTILGGIKQFGSTVTNVDDELRSDVSTSPSVMGAITRLMLIEI</sequence>
<evidence type="ECO:0000256" key="1">
    <source>
        <dbReference type="ARBA" id="ARBA00001974"/>
    </source>
</evidence>
<comment type="caution">
    <text evidence="7">The sequence shown here is derived from an EMBL/GenBank/DDBJ whole genome shotgun (WGS) entry which is preliminary data.</text>
</comment>
<dbReference type="GO" id="GO:0019478">
    <property type="term" value="P:D-amino acid catabolic process"/>
    <property type="evidence" value="ECO:0007669"/>
    <property type="project" value="TreeGrafter"/>
</dbReference>
<dbReference type="SUPFAM" id="SSF51971">
    <property type="entry name" value="Nucleotide-binding domain"/>
    <property type="match status" value="1"/>
</dbReference>
<dbReference type="Gene3D" id="3.30.9.10">
    <property type="entry name" value="D-Amino Acid Oxidase, subunit A, domain 2"/>
    <property type="match status" value="1"/>
</dbReference>
<evidence type="ECO:0000313" key="7">
    <source>
        <dbReference type="EMBL" id="OKL58479.1"/>
    </source>
</evidence>
<keyword evidence="4" id="KW-0274">FAD</keyword>
<dbReference type="GeneID" id="31006112"/>
<dbReference type="GO" id="GO:0003884">
    <property type="term" value="F:D-amino-acid oxidase activity"/>
    <property type="evidence" value="ECO:0007669"/>
    <property type="project" value="InterPro"/>
</dbReference>
<dbReference type="RefSeq" id="XP_020118600.1">
    <property type="nucleotide sequence ID" value="XM_020268670.1"/>
</dbReference>
<dbReference type="Pfam" id="PF01266">
    <property type="entry name" value="DAO"/>
    <property type="match status" value="1"/>
</dbReference>
<gene>
    <name evidence="7" type="ORF">UA08_06356</name>
</gene>
<dbReference type="InterPro" id="IPR023209">
    <property type="entry name" value="DAO"/>
</dbReference>
<reference evidence="7 8" key="1">
    <citation type="submission" date="2015-06" db="EMBL/GenBank/DDBJ databases">
        <title>Talaromyces atroroseus IBT 11181 draft genome.</title>
        <authorList>
            <person name="Rasmussen K.B."/>
            <person name="Rasmussen S."/>
            <person name="Petersen B."/>
            <person name="Sicheritz-Ponten T."/>
            <person name="Mortensen U.H."/>
            <person name="Thrane U."/>
        </authorList>
    </citation>
    <scope>NUCLEOTIDE SEQUENCE [LARGE SCALE GENOMIC DNA]</scope>
    <source>
        <strain evidence="7 8">IBT 11181</strain>
    </source>
</reference>
<protein>
    <recommendedName>
        <fullName evidence="6">FAD dependent oxidoreductase domain-containing protein</fullName>
    </recommendedName>
</protein>
<keyword evidence="3" id="KW-0285">Flavoprotein</keyword>
<evidence type="ECO:0000313" key="8">
    <source>
        <dbReference type="Proteomes" id="UP000214365"/>
    </source>
</evidence>
<accession>A0A225ASA4</accession>
<evidence type="ECO:0000256" key="4">
    <source>
        <dbReference type="ARBA" id="ARBA00022827"/>
    </source>
</evidence>
<comment type="cofactor">
    <cofactor evidence="1">
        <name>FAD</name>
        <dbReference type="ChEBI" id="CHEBI:57692"/>
    </cofactor>
</comment>
<evidence type="ECO:0000256" key="3">
    <source>
        <dbReference type="ARBA" id="ARBA00022630"/>
    </source>
</evidence>
<keyword evidence="5" id="KW-0560">Oxidoreductase</keyword>
<dbReference type="OrthoDB" id="2015447at2759"/>
<evidence type="ECO:0000256" key="5">
    <source>
        <dbReference type="ARBA" id="ARBA00023002"/>
    </source>
</evidence>
<comment type="similarity">
    <text evidence="2">Belongs to the DAMOX/DASOX family.</text>
</comment>
<dbReference type="InterPro" id="IPR006076">
    <property type="entry name" value="FAD-dep_OxRdtase"/>
</dbReference>
<keyword evidence="8" id="KW-1185">Reference proteome</keyword>
<evidence type="ECO:0000259" key="6">
    <source>
        <dbReference type="Pfam" id="PF01266"/>
    </source>
</evidence>
<evidence type="ECO:0000256" key="2">
    <source>
        <dbReference type="ARBA" id="ARBA00006730"/>
    </source>
</evidence>
<dbReference type="GO" id="GO:0071949">
    <property type="term" value="F:FAD binding"/>
    <property type="evidence" value="ECO:0007669"/>
    <property type="project" value="InterPro"/>
</dbReference>
<dbReference type="EMBL" id="LFMY01000009">
    <property type="protein sequence ID" value="OKL58479.1"/>
    <property type="molecule type" value="Genomic_DNA"/>
</dbReference>
<name>A0A225ASA4_TALAT</name>
<dbReference type="STRING" id="1441469.A0A225ASA4"/>
<dbReference type="AlphaFoldDB" id="A0A225ASA4"/>
<dbReference type="PANTHER" id="PTHR11530">
    <property type="entry name" value="D-AMINO ACID OXIDASE"/>
    <property type="match status" value="1"/>
</dbReference>
<dbReference type="GO" id="GO:0005737">
    <property type="term" value="C:cytoplasm"/>
    <property type="evidence" value="ECO:0007669"/>
    <property type="project" value="TreeGrafter"/>
</dbReference>
<dbReference type="Proteomes" id="UP000214365">
    <property type="component" value="Unassembled WGS sequence"/>
</dbReference>
<dbReference type="SUPFAM" id="SSF54373">
    <property type="entry name" value="FAD-linked reductases, C-terminal domain"/>
    <property type="match status" value="1"/>
</dbReference>
<proteinExistence type="inferred from homology"/>
<organism evidence="7 8">
    <name type="scientific">Talaromyces atroroseus</name>
    <dbReference type="NCBI Taxonomy" id="1441469"/>
    <lineage>
        <taxon>Eukaryota</taxon>
        <taxon>Fungi</taxon>
        <taxon>Dikarya</taxon>
        <taxon>Ascomycota</taxon>
        <taxon>Pezizomycotina</taxon>
        <taxon>Eurotiomycetes</taxon>
        <taxon>Eurotiomycetidae</taxon>
        <taxon>Eurotiales</taxon>
        <taxon>Trichocomaceae</taxon>
        <taxon>Talaromyces</taxon>
        <taxon>Talaromyces sect. Trachyspermi</taxon>
    </lineage>
</organism>
<feature type="domain" description="FAD dependent oxidoreductase" evidence="6">
    <location>
        <begin position="3"/>
        <end position="243"/>
    </location>
</feature>
<dbReference type="Gene3D" id="3.40.50.720">
    <property type="entry name" value="NAD(P)-binding Rossmann-like Domain"/>
    <property type="match status" value="1"/>
</dbReference>
<dbReference type="PANTHER" id="PTHR11530:SF11">
    <property type="entry name" value="D-ASPARTATE OXIDASE"/>
    <property type="match status" value="1"/>
</dbReference>